<evidence type="ECO:0008006" key="4">
    <source>
        <dbReference type="Google" id="ProtNLM"/>
    </source>
</evidence>
<protein>
    <recommendedName>
        <fullName evidence="4">Maintenance of telomere capping protein 1</fullName>
    </recommendedName>
</protein>
<accession>A0ABN8WGV5</accession>
<sequence length="489" mass="54908">MSENKNSEAEDVFEFLDSLPEAKNGGKMDTANLKGTKEESKDGSDSAAQQKGKDGTKGDDDIFEFLEELEKSNLSLTDKKKVEEKTRSELASKKAELQEAAVEPIEAEKLKKDQQQEQEQEGEEEAEEEGGEAEEEAEEEDEEEEAPLHDPIASISNWWSSSGSAKVTSIWNKTAEQASQIKNRLAQEQLDLSSKISTNTITEIARNLQKIVVGETEEVLRIHLVHDLVNYPSLQYNIESKFDQVLSSQVEGGIRIFVDEWGHPNNNGVKPMERKFSVEDAEAKNSRKKLQFNLFDGKITDGEKLAFANLENALKLFNTAHDEYQKQQKDADAGPDDDKSSISSTGNKISDLFISILPIAIPQKQQDGDEDFQITDSNTPGNFNFTLVLKDITNDITTITRSQGFPVKWVNWLEGSIEKREPAGKEQEKEAGDDKNQHKSEDEDDDDDDDDDNDEIVDLSEWVKEWIEDGLSLSFGVMAQNYVIDRMGL</sequence>
<feature type="compositionally biased region" description="Basic and acidic residues" evidence="1">
    <location>
        <begin position="35"/>
        <end position="44"/>
    </location>
</feature>
<dbReference type="Proteomes" id="UP001162085">
    <property type="component" value="Chromosome 10"/>
</dbReference>
<evidence type="ECO:0000313" key="2">
    <source>
        <dbReference type="EMBL" id="CAI4044510.1"/>
    </source>
</evidence>
<feature type="compositionally biased region" description="Basic and acidic residues" evidence="1">
    <location>
        <begin position="106"/>
        <end position="115"/>
    </location>
</feature>
<dbReference type="PANTHER" id="PTHR28265:SF1">
    <property type="entry name" value="MAINTENANCE OF TELOMERE CAPPING PROTEIN 1"/>
    <property type="match status" value="1"/>
</dbReference>
<feature type="compositionally biased region" description="Acidic residues" evidence="1">
    <location>
        <begin position="116"/>
        <end position="145"/>
    </location>
</feature>
<feature type="compositionally biased region" description="Basic and acidic residues" evidence="1">
    <location>
        <begin position="325"/>
        <end position="340"/>
    </location>
</feature>
<feature type="compositionally biased region" description="Acidic residues" evidence="1">
    <location>
        <begin position="442"/>
        <end position="457"/>
    </location>
</feature>
<evidence type="ECO:0000256" key="1">
    <source>
        <dbReference type="SAM" id="MobiDB-lite"/>
    </source>
</evidence>
<feature type="region of interest" description="Disordered" evidence="1">
    <location>
        <begin position="325"/>
        <end position="344"/>
    </location>
</feature>
<reference evidence="2" key="1">
    <citation type="submission" date="2022-10" db="EMBL/GenBank/DDBJ databases">
        <authorList>
            <person name="Byrne P K."/>
        </authorList>
    </citation>
    <scope>NUCLEOTIDE SEQUENCE</scope>
    <source>
        <strain evidence="2">ZP964</strain>
    </source>
</reference>
<evidence type="ECO:0000313" key="3">
    <source>
        <dbReference type="Proteomes" id="UP001162085"/>
    </source>
</evidence>
<keyword evidence="3" id="KW-1185">Reference proteome</keyword>
<organism evidence="2 3">
    <name type="scientific">Saccharomyces uvarum</name>
    <name type="common">Yeast</name>
    <name type="synonym">Saccharomyces bayanus var. uvarum</name>
    <dbReference type="NCBI Taxonomy" id="230603"/>
    <lineage>
        <taxon>Eukaryota</taxon>
        <taxon>Fungi</taxon>
        <taxon>Dikarya</taxon>
        <taxon>Ascomycota</taxon>
        <taxon>Saccharomycotina</taxon>
        <taxon>Saccharomycetes</taxon>
        <taxon>Saccharomycetales</taxon>
        <taxon>Saccharomycetaceae</taxon>
        <taxon>Saccharomyces</taxon>
    </lineage>
</organism>
<dbReference type="EMBL" id="OX365937">
    <property type="protein sequence ID" value="CAI4044510.1"/>
    <property type="molecule type" value="Genomic_DNA"/>
</dbReference>
<feature type="region of interest" description="Disordered" evidence="1">
    <location>
        <begin position="73"/>
        <end position="149"/>
    </location>
</feature>
<gene>
    <name evidence="2" type="primary">SUVZ10G0810</name>
    <name evidence="2" type="ORF">SUVZ_10G0810</name>
</gene>
<feature type="compositionally biased region" description="Basic and acidic residues" evidence="1">
    <location>
        <begin position="77"/>
        <end position="97"/>
    </location>
</feature>
<feature type="region of interest" description="Disordered" evidence="1">
    <location>
        <begin position="419"/>
        <end position="457"/>
    </location>
</feature>
<proteinExistence type="predicted"/>
<dbReference type="Pfam" id="PF10310">
    <property type="entry name" value="DUF5427"/>
    <property type="match status" value="1"/>
</dbReference>
<dbReference type="PANTHER" id="PTHR28265">
    <property type="entry name" value="MAINTENANCE OF TELOMERE CAPPING PROTEIN 1"/>
    <property type="match status" value="1"/>
</dbReference>
<feature type="compositionally biased region" description="Basic and acidic residues" evidence="1">
    <location>
        <begin position="51"/>
        <end position="60"/>
    </location>
</feature>
<feature type="compositionally biased region" description="Basic and acidic residues" evidence="1">
    <location>
        <begin position="419"/>
        <end position="441"/>
    </location>
</feature>
<feature type="region of interest" description="Disordered" evidence="1">
    <location>
        <begin position="17"/>
        <end position="60"/>
    </location>
</feature>
<dbReference type="InterPro" id="IPR018814">
    <property type="entry name" value="DUF5427"/>
</dbReference>
<name>A0ABN8WGV5_SACUV</name>